<feature type="region of interest" description="Disordered" evidence="4">
    <location>
        <begin position="254"/>
        <end position="276"/>
    </location>
</feature>
<evidence type="ECO:0000259" key="5">
    <source>
        <dbReference type="PROSITE" id="PS51720"/>
    </source>
</evidence>
<evidence type="ECO:0000256" key="3">
    <source>
        <dbReference type="ARBA" id="ARBA00023134"/>
    </source>
</evidence>
<dbReference type="AlphaFoldDB" id="A0A452FBE1"/>
<dbReference type="InterPro" id="IPR045058">
    <property type="entry name" value="GIMA/IAN/Toc"/>
</dbReference>
<dbReference type="PANTHER" id="PTHR10903">
    <property type="entry name" value="GTPASE, IMAP FAMILY MEMBER-RELATED"/>
    <property type="match status" value="1"/>
</dbReference>
<sequence>MSSMCVYVWGTVTDLHSAYSVLALKGETESLGEHTAPGDTRHGHSLCPTESRAMEEEEFKILFLEEPEEGASQDPSPDGAAGHEGTPQTLRLILVGKSGSGKSATGNSILRRRAFECKLSARPVTQAFQQERCAELQVINTPDILSRWAAPQGTARVGSEAGAHSPPGPHAVLLVTQLGRFTEEDQLVARRLKEVFLVFTRTCGRPNRALAELDVVCSRRHCGFNNKGDGAEQEAQLRELMRHVEGVLWEHEGHAYSPPAAPQPRAAPRERGSRGPGLAAGLCCILKEPEQAGRQLPPSAPI</sequence>
<reference evidence="6 7" key="1">
    <citation type="submission" date="2016-04" db="EMBL/GenBank/DDBJ databases">
        <title>Polished mammalian reference genomes with single-molecule sequencing and chromosome conformation capture applied to the Capra hircus genome.</title>
        <authorList>
            <person name="Bickhart D.M."/>
            <person name="Koren S."/>
            <person name="Rosen B."/>
            <person name="Hastie A."/>
            <person name="Liachko I."/>
            <person name="Sullivan S.T."/>
            <person name="Burton J."/>
            <person name="Sayre B.L."/>
            <person name="Huson H.J."/>
            <person name="Lee J."/>
            <person name="Lam E."/>
            <person name="Kelley C.M."/>
            <person name="Hutchison J.L."/>
            <person name="Zhou Y."/>
            <person name="Sun J."/>
            <person name="Crisa A."/>
            <person name="Schwartz J.C."/>
            <person name="Hammond J.A."/>
            <person name="Schroeder S.G."/>
            <person name="Liu G.E."/>
            <person name="Dunham M."/>
            <person name="Shendure J."/>
            <person name="Sonstegard T.S."/>
            <person name="Phillippy A.M."/>
            <person name="Van Tassell C.P."/>
            <person name="Smith T.P."/>
        </authorList>
    </citation>
    <scope>NUCLEOTIDE SEQUENCE [LARGE SCALE GENOMIC DNA]</scope>
</reference>
<protein>
    <recommendedName>
        <fullName evidence="5">AIG1-type G domain-containing protein</fullName>
    </recommendedName>
</protein>
<dbReference type="GO" id="GO:0005829">
    <property type="term" value="C:cytosol"/>
    <property type="evidence" value="ECO:0007669"/>
    <property type="project" value="TreeGrafter"/>
</dbReference>
<dbReference type="Gene3D" id="3.40.50.300">
    <property type="entry name" value="P-loop containing nucleotide triphosphate hydrolases"/>
    <property type="match status" value="1"/>
</dbReference>
<keyword evidence="3" id="KW-0342">GTP-binding</keyword>
<dbReference type="InterPro" id="IPR027417">
    <property type="entry name" value="P-loop_NTPase"/>
</dbReference>
<accession>A0A452FBE1</accession>
<dbReference type="Ensembl" id="ENSCHIT00000029475.1">
    <property type="protein sequence ID" value="ENSCHIP00000021623.1"/>
    <property type="gene ID" value="ENSCHIG00000019898.1"/>
</dbReference>
<evidence type="ECO:0000256" key="1">
    <source>
        <dbReference type="ARBA" id="ARBA00008535"/>
    </source>
</evidence>
<organism evidence="6 7">
    <name type="scientific">Capra hircus</name>
    <name type="common">Goat</name>
    <dbReference type="NCBI Taxonomy" id="9925"/>
    <lineage>
        <taxon>Eukaryota</taxon>
        <taxon>Metazoa</taxon>
        <taxon>Chordata</taxon>
        <taxon>Craniata</taxon>
        <taxon>Vertebrata</taxon>
        <taxon>Euteleostomi</taxon>
        <taxon>Mammalia</taxon>
        <taxon>Eutheria</taxon>
        <taxon>Laurasiatheria</taxon>
        <taxon>Artiodactyla</taxon>
        <taxon>Ruminantia</taxon>
        <taxon>Pecora</taxon>
        <taxon>Bovidae</taxon>
        <taxon>Caprinae</taxon>
        <taxon>Capra</taxon>
    </lineage>
</organism>
<comment type="similarity">
    <text evidence="1">Belongs to the TRAFAC class TrmE-Era-EngA-EngB-Septin-like GTPase superfamily. AIG1/Toc34/Toc159-like paraseptin GTPase family. IAN subfamily.</text>
</comment>
<dbReference type="EMBL" id="LWLT01000003">
    <property type="status" value="NOT_ANNOTATED_CDS"/>
    <property type="molecule type" value="Genomic_DNA"/>
</dbReference>
<feature type="domain" description="AIG1-type G" evidence="5">
    <location>
        <begin position="87"/>
        <end position="302"/>
    </location>
</feature>
<dbReference type="GeneTree" id="ENSGT00940000162548"/>
<dbReference type="STRING" id="9925.ENSCHIP00000021623"/>
<dbReference type="Pfam" id="PF04548">
    <property type="entry name" value="AIG1"/>
    <property type="match status" value="2"/>
</dbReference>
<reference evidence="6" key="3">
    <citation type="submission" date="2025-09" db="UniProtKB">
        <authorList>
            <consortium name="Ensembl"/>
        </authorList>
    </citation>
    <scope>IDENTIFICATION</scope>
</reference>
<evidence type="ECO:0000256" key="4">
    <source>
        <dbReference type="SAM" id="MobiDB-lite"/>
    </source>
</evidence>
<evidence type="ECO:0000313" key="6">
    <source>
        <dbReference type="Ensembl" id="ENSCHIP00000021623.1"/>
    </source>
</evidence>
<evidence type="ECO:0000256" key="2">
    <source>
        <dbReference type="ARBA" id="ARBA00022741"/>
    </source>
</evidence>
<dbReference type="PROSITE" id="PS51720">
    <property type="entry name" value="G_AIG1"/>
    <property type="match status" value="1"/>
</dbReference>
<evidence type="ECO:0000313" key="7">
    <source>
        <dbReference type="Proteomes" id="UP000291000"/>
    </source>
</evidence>
<proteinExistence type="inferred from homology"/>
<dbReference type="GO" id="GO:0005525">
    <property type="term" value="F:GTP binding"/>
    <property type="evidence" value="ECO:0007669"/>
    <property type="project" value="UniProtKB-KW"/>
</dbReference>
<dbReference type="PANTHER" id="PTHR10903:SF144">
    <property type="entry name" value="GTPASE IMAP FAMILY MEMBER 6"/>
    <property type="match status" value="1"/>
</dbReference>
<feature type="compositionally biased region" description="Low complexity" evidence="4">
    <location>
        <begin position="255"/>
        <end position="266"/>
    </location>
</feature>
<reference evidence="6" key="2">
    <citation type="submission" date="2025-08" db="UniProtKB">
        <authorList>
            <consortium name="Ensembl"/>
        </authorList>
    </citation>
    <scope>IDENTIFICATION</scope>
</reference>
<keyword evidence="2" id="KW-0547">Nucleotide-binding</keyword>
<name>A0A452FBE1_CAPHI</name>
<dbReference type="Proteomes" id="UP000291000">
    <property type="component" value="Chromosome 4"/>
</dbReference>
<dbReference type="SUPFAM" id="SSF52540">
    <property type="entry name" value="P-loop containing nucleoside triphosphate hydrolases"/>
    <property type="match status" value="1"/>
</dbReference>
<keyword evidence="7" id="KW-1185">Reference proteome</keyword>
<dbReference type="InterPro" id="IPR006703">
    <property type="entry name" value="G_AIG1"/>
</dbReference>